<dbReference type="PANTHER" id="PTHR48040">
    <property type="entry name" value="PLEIOTROPIC DRUG RESISTANCE PROTEIN 1-LIKE ISOFORM X1"/>
    <property type="match status" value="1"/>
</dbReference>
<reference evidence="4" key="1">
    <citation type="submission" date="2025-08" db="UniProtKB">
        <authorList>
            <consortium name="RefSeq"/>
        </authorList>
    </citation>
    <scope>IDENTIFICATION</scope>
    <source>
        <tissue evidence="4">Young leaves</tissue>
    </source>
</reference>
<dbReference type="InterPro" id="IPR003439">
    <property type="entry name" value="ABC_transporter-like_ATP-bd"/>
</dbReference>
<dbReference type="Pfam" id="PF00005">
    <property type="entry name" value="ABC_tran"/>
    <property type="match status" value="1"/>
</dbReference>
<dbReference type="Gene3D" id="3.40.50.300">
    <property type="entry name" value="P-loop containing nucleotide triphosphate hydrolases"/>
    <property type="match status" value="1"/>
</dbReference>
<evidence type="ECO:0000313" key="4">
    <source>
        <dbReference type="RefSeq" id="XP_038973873.1"/>
    </source>
</evidence>
<keyword evidence="3" id="KW-1185">Reference proteome</keyword>
<feature type="domain" description="ABC transporter" evidence="1">
    <location>
        <begin position="116"/>
        <end position="277"/>
    </location>
</feature>
<evidence type="ECO:0000259" key="2">
    <source>
        <dbReference type="Pfam" id="PF14510"/>
    </source>
</evidence>
<protein>
    <submittedName>
        <fullName evidence="4">ABC transporter G family member 45-like</fullName>
    </submittedName>
</protein>
<dbReference type="InterPro" id="IPR029481">
    <property type="entry name" value="ABC_trans_N"/>
</dbReference>
<dbReference type="PANTHER" id="PTHR48040:SF60">
    <property type="entry name" value="ABC TRANSPORTER DOMAIN-CONTAINING PROTEIN"/>
    <property type="match status" value="1"/>
</dbReference>
<dbReference type="OrthoDB" id="783618at2759"/>
<dbReference type="Pfam" id="PF14510">
    <property type="entry name" value="ABC_trans_N"/>
    <property type="match status" value="1"/>
</dbReference>
<evidence type="ECO:0000313" key="3">
    <source>
        <dbReference type="Proteomes" id="UP000228380"/>
    </source>
</evidence>
<gene>
    <name evidence="4" type="primary">LOC120105451</name>
</gene>
<feature type="domain" description="Pleiotropic ABC efflux transporter N-terminal" evidence="2">
    <location>
        <begin position="39"/>
        <end position="90"/>
    </location>
</feature>
<sequence>MQAEILLYTQTSLRRRKEEGGARIAKLQRMERGEEAPLTHADNEEFLRILRDRMIELGIQLPKMEVRFENLFVEASMHTGRHALPTLFNAVINSVQEMMGFLNFSPTKKRSIKLLDGVKGLIRPSRMTLVLGPPGSGKSTLLRTLSGKLDPTLKFTGRVTYNGEELSPSTPQCVRAYVSQHDLHHAEMTVRDTLDFSGRMFGTSKIFEMLGEAFERKNGTIKNKLDLERDAIIKATTCGESKNPTTNYIIKMLGLYECADTIIGDEMRRGISGGQRKE</sequence>
<dbReference type="AlphaFoldDB" id="A0A8B8ZQV0"/>
<dbReference type="SUPFAM" id="SSF52540">
    <property type="entry name" value="P-loop containing nucleoside triphosphate hydrolases"/>
    <property type="match status" value="1"/>
</dbReference>
<accession>A0A8B8ZQV0</accession>
<dbReference type="GeneID" id="120105451"/>
<proteinExistence type="predicted"/>
<dbReference type="Proteomes" id="UP000228380">
    <property type="component" value="Unplaced"/>
</dbReference>
<dbReference type="GO" id="GO:0016887">
    <property type="term" value="F:ATP hydrolysis activity"/>
    <property type="evidence" value="ECO:0007669"/>
    <property type="project" value="InterPro"/>
</dbReference>
<dbReference type="GO" id="GO:0005524">
    <property type="term" value="F:ATP binding"/>
    <property type="evidence" value="ECO:0007669"/>
    <property type="project" value="InterPro"/>
</dbReference>
<dbReference type="KEGG" id="pda:120105451"/>
<dbReference type="InterPro" id="IPR027417">
    <property type="entry name" value="P-loop_NTPase"/>
</dbReference>
<name>A0A8B8ZQV0_PHODC</name>
<evidence type="ECO:0000259" key="1">
    <source>
        <dbReference type="Pfam" id="PF00005"/>
    </source>
</evidence>
<dbReference type="RefSeq" id="XP_038973873.1">
    <property type="nucleotide sequence ID" value="XM_039117945.1"/>
</dbReference>
<organism evidence="3 4">
    <name type="scientific">Phoenix dactylifera</name>
    <name type="common">Date palm</name>
    <dbReference type="NCBI Taxonomy" id="42345"/>
    <lineage>
        <taxon>Eukaryota</taxon>
        <taxon>Viridiplantae</taxon>
        <taxon>Streptophyta</taxon>
        <taxon>Embryophyta</taxon>
        <taxon>Tracheophyta</taxon>
        <taxon>Spermatophyta</taxon>
        <taxon>Magnoliopsida</taxon>
        <taxon>Liliopsida</taxon>
        <taxon>Arecaceae</taxon>
        <taxon>Coryphoideae</taxon>
        <taxon>Phoeniceae</taxon>
        <taxon>Phoenix</taxon>
    </lineage>
</organism>